<evidence type="ECO:0000256" key="5">
    <source>
        <dbReference type="ARBA" id="ARBA00022989"/>
    </source>
</evidence>
<dbReference type="InterPro" id="IPR027417">
    <property type="entry name" value="P-loop_NTPase"/>
</dbReference>
<dbReference type="GO" id="GO:0005524">
    <property type="term" value="F:ATP binding"/>
    <property type="evidence" value="ECO:0007669"/>
    <property type="project" value="UniProtKB-KW"/>
</dbReference>
<dbReference type="InterPro" id="IPR011527">
    <property type="entry name" value="ABC1_TM_dom"/>
</dbReference>
<evidence type="ECO:0000313" key="10">
    <source>
        <dbReference type="EMBL" id="PUA45903.1"/>
    </source>
</evidence>
<feature type="domain" description="ABC transporter" evidence="8">
    <location>
        <begin position="362"/>
        <end position="601"/>
    </location>
</feature>
<organism evidence="10 11">
    <name type="scientific">Pseudomonas protegens</name>
    <dbReference type="NCBI Taxonomy" id="380021"/>
    <lineage>
        <taxon>Bacteria</taxon>
        <taxon>Pseudomonadati</taxon>
        <taxon>Pseudomonadota</taxon>
        <taxon>Gammaproteobacteria</taxon>
        <taxon>Pseudomonadales</taxon>
        <taxon>Pseudomonadaceae</taxon>
        <taxon>Pseudomonas</taxon>
    </lineage>
</organism>
<feature type="transmembrane region" description="Helical" evidence="7">
    <location>
        <begin position="40"/>
        <end position="65"/>
    </location>
</feature>
<keyword evidence="5 7" id="KW-1133">Transmembrane helix</keyword>
<keyword evidence="4 10" id="KW-0067">ATP-binding</keyword>
<protein>
    <submittedName>
        <fullName evidence="10">ABC transporter ATP-binding protein</fullName>
    </submittedName>
</protein>
<feature type="transmembrane region" description="Helical" evidence="7">
    <location>
        <begin position="265"/>
        <end position="290"/>
    </location>
</feature>
<evidence type="ECO:0000256" key="1">
    <source>
        <dbReference type="ARBA" id="ARBA00004651"/>
    </source>
</evidence>
<dbReference type="GO" id="GO:0005886">
    <property type="term" value="C:plasma membrane"/>
    <property type="evidence" value="ECO:0007669"/>
    <property type="project" value="UniProtKB-SubCell"/>
</dbReference>
<dbReference type="EMBL" id="PYJM01000002">
    <property type="protein sequence ID" value="PUA45903.1"/>
    <property type="molecule type" value="Genomic_DNA"/>
</dbReference>
<dbReference type="PANTHER" id="PTHR43394:SF1">
    <property type="entry name" value="ATP-BINDING CASSETTE SUB-FAMILY B MEMBER 10, MITOCHONDRIAL"/>
    <property type="match status" value="1"/>
</dbReference>
<dbReference type="PANTHER" id="PTHR43394">
    <property type="entry name" value="ATP-DEPENDENT PERMEASE MDL1, MITOCHONDRIAL"/>
    <property type="match status" value="1"/>
</dbReference>
<dbReference type="GO" id="GO:0015421">
    <property type="term" value="F:ABC-type oligopeptide transporter activity"/>
    <property type="evidence" value="ECO:0007669"/>
    <property type="project" value="TreeGrafter"/>
</dbReference>
<evidence type="ECO:0000256" key="4">
    <source>
        <dbReference type="ARBA" id="ARBA00022840"/>
    </source>
</evidence>
<name>A0A2T6GP18_9PSED</name>
<dbReference type="SUPFAM" id="SSF52540">
    <property type="entry name" value="P-loop containing nucleoside triphosphate hydrolases"/>
    <property type="match status" value="1"/>
</dbReference>
<feature type="transmembrane region" description="Helical" evidence="7">
    <location>
        <begin position="296"/>
        <end position="313"/>
    </location>
</feature>
<evidence type="ECO:0000259" key="9">
    <source>
        <dbReference type="PROSITE" id="PS50929"/>
    </source>
</evidence>
<evidence type="ECO:0000256" key="2">
    <source>
        <dbReference type="ARBA" id="ARBA00022692"/>
    </source>
</evidence>
<evidence type="ECO:0000256" key="3">
    <source>
        <dbReference type="ARBA" id="ARBA00022741"/>
    </source>
</evidence>
<comment type="subcellular location">
    <subcellularLocation>
        <location evidence="1">Cell membrane</location>
        <topology evidence="1">Multi-pass membrane protein</topology>
    </subcellularLocation>
</comment>
<evidence type="ECO:0000313" key="11">
    <source>
        <dbReference type="Proteomes" id="UP000244178"/>
    </source>
</evidence>
<dbReference type="AlphaFoldDB" id="A0A2T6GP18"/>
<keyword evidence="6 7" id="KW-0472">Membrane</keyword>
<sequence>MLFRRFEQLIDIFRDAPSATPPNRVLPFYFHYIKQVWPSFVALLVVGLFVALIEVSLFSYLSTIIDLAQGTPSARVFTDHGLELAWMAVVALLFRPLMVGLHDLLMHQTINPGMTSLIRWQNHSYVLRQSLNFFQNDFAGRIAQRIMQTGYSLQDSSVQVIDALWHVTIYAIGSLVLFADADWRLMIPLLLWIAGFIGAMRYFVPRIQQRSVDASDARSKLMGRIVDGYTNITTLKLFAHTHFEQSYAREAIAEQTEKSQLAGRVVTAMDVTITSLNGLLIVSTTGLALWLWSQSLISAGAIALATGLVIRIVNMSGWIMWVINGIFENIGMVEDGLQTIAQPLQLTDREQAPKLAVANGGVRFEHVEFHYGKANKVISDLNLDIRPGEKIGLIGPSGAGKSTLVNLLLRLYDLQGGQILIDGQNIAEVTQESLRERIGMITQDTSLLHRSIRDNLLYGRPDATDEELWEAVRKARADEFIPLLSDAQGRTGFDAHVGERGVKLSGGQRQRIAIARVLLKDAPILIMDEATSALDSEVEAAIQESLETLMQGKTVIAIAHRLSTIARMDRLVVLEQGRIAETGTHAELLARGGLYARLWQHQTGGFVGID</sequence>
<dbReference type="PROSITE" id="PS50929">
    <property type="entry name" value="ABC_TM1F"/>
    <property type="match status" value="1"/>
</dbReference>
<accession>A0A2T6GP18</accession>
<evidence type="ECO:0000256" key="6">
    <source>
        <dbReference type="ARBA" id="ARBA00023136"/>
    </source>
</evidence>
<keyword evidence="3" id="KW-0547">Nucleotide-binding</keyword>
<dbReference type="Gene3D" id="3.40.50.300">
    <property type="entry name" value="P-loop containing nucleotide triphosphate hydrolases"/>
    <property type="match status" value="1"/>
</dbReference>
<dbReference type="Pfam" id="PF00664">
    <property type="entry name" value="ABC_membrane"/>
    <property type="match status" value="1"/>
</dbReference>
<dbReference type="InterPro" id="IPR003439">
    <property type="entry name" value="ABC_transporter-like_ATP-bd"/>
</dbReference>
<dbReference type="Proteomes" id="UP000244178">
    <property type="component" value="Unassembled WGS sequence"/>
</dbReference>
<dbReference type="FunFam" id="1.20.1560.10:FF:000070">
    <property type="entry name" value="Multidrug ABC transporter ATP-binding protein"/>
    <property type="match status" value="1"/>
</dbReference>
<dbReference type="InterPro" id="IPR039421">
    <property type="entry name" value="Type_1_exporter"/>
</dbReference>
<dbReference type="PROSITE" id="PS00211">
    <property type="entry name" value="ABC_TRANSPORTER_1"/>
    <property type="match status" value="1"/>
</dbReference>
<keyword evidence="2 7" id="KW-0812">Transmembrane</keyword>
<dbReference type="InterPro" id="IPR017871">
    <property type="entry name" value="ABC_transporter-like_CS"/>
</dbReference>
<proteinExistence type="predicted"/>
<dbReference type="GO" id="GO:0016887">
    <property type="term" value="F:ATP hydrolysis activity"/>
    <property type="evidence" value="ECO:0007669"/>
    <property type="project" value="InterPro"/>
</dbReference>
<dbReference type="InterPro" id="IPR036640">
    <property type="entry name" value="ABC1_TM_sf"/>
</dbReference>
<dbReference type="InterPro" id="IPR003593">
    <property type="entry name" value="AAA+_ATPase"/>
</dbReference>
<dbReference type="Pfam" id="PF00005">
    <property type="entry name" value="ABC_tran"/>
    <property type="match status" value="1"/>
</dbReference>
<feature type="transmembrane region" description="Helical" evidence="7">
    <location>
        <begin position="160"/>
        <end position="179"/>
    </location>
</feature>
<dbReference type="SUPFAM" id="SSF90123">
    <property type="entry name" value="ABC transporter transmembrane region"/>
    <property type="match status" value="1"/>
</dbReference>
<comment type="caution">
    <text evidence="10">The sequence shown here is derived from an EMBL/GenBank/DDBJ whole genome shotgun (WGS) entry which is preliminary data.</text>
</comment>
<dbReference type="SMART" id="SM00382">
    <property type="entry name" value="AAA"/>
    <property type="match status" value="1"/>
</dbReference>
<dbReference type="RefSeq" id="WP_060842767.1">
    <property type="nucleotide sequence ID" value="NZ_PIZE01000001.1"/>
</dbReference>
<evidence type="ECO:0000259" key="8">
    <source>
        <dbReference type="PROSITE" id="PS50893"/>
    </source>
</evidence>
<dbReference type="PROSITE" id="PS50893">
    <property type="entry name" value="ABC_TRANSPORTER_2"/>
    <property type="match status" value="1"/>
</dbReference>
<dbReference type="FunFam" id="3.40.50.300:FF:000218">
    <property type="entry name" value="Multidrug ABC transporter ATP-binding protein"/>
    <property type="match status" value="1"/>
</dbReference>
<gene>
    <name evidence="10" type="ORF">C5U62_10570</name>
</gene>
<evidence type="ECO:0000256" key="7">
    <source>
        <dbReference type="SAM" id="Phobius"/>
    </source>
</evidence>
<reference evidence="10 11" key="1">
    <citation type="submission" date="2018-03" db="EMBL/GenBank/DDBJ databases">
        <title>Draft genome sequence of the plant growth promoting rhizobacterium Pseudomonas protegens strain BNJ-SS-45 isolated from wheat (Triticum aestivum) rhizosphere.</title>
        <authorList>
            <person name="Bajpai A."/>
            <person name="Shende K."/>
            <person name="Meena N."/>
            <person name="Upadhyayula S.R."/>
            <person name="Suravajhala P."/>
            <person name="Medicherla K.M."/>
            <person name="Johri B.N."/>
        </authorList>
    </citation>
    <scope>NUCLEOTIDE SEQUENCE [LARGE SCALE GENOMIC DNA]</scope>
    <source>
        <strain evidence="10 11">BNJ-SS-45</strain>
    </source>
</reference>
<feature type="transmembrane region" description="Helical" evidence="7">
    <location>
        <begin position="85"/>
        <end position="105"/>
    </location>
</feature>
<feature type="transmembrane region" description="Helical" evidence="7">
    <location>
        <begin position="185"/>
        <end position="204"/>
    </location>
</feature>
<dbReference type="Gene3D" id="1.20.1560.10">
    <property type="entry name" value="ABC transporter type 1, transmembrane domain"/>
    <property type="match status" value="1"/>
</dbReference>
<feature type="domain" description="ABC transmembrane type-1" evidence="9">
    <location>
        <begin position="41"/>
        <end position="328"/>
    </location>
</feature>